<dbReference type="PRINTS" id="PR00502">
    <property type="entry name" value="NUDIXFAMILY"/>
</dbReference>
<organism evidence="6 7">
    <name type="scientific">Bacillus thuringiensis</name>
    <dbReference type="NCBI Taxonomy" id="1428"/>
    <lineage>
        <taxon>Bacteria</taxon>
        <taxon>Bacillati</taxon>
        <taxon>Bacillota</taxon>
        <taxon>Bacilli</taxon>
        <taxon>Bacillales</taxon>
        <taxon>Bacillaceae</taxon>
        <taxon>Bacillus</taxon>
        <taxon>Bacillus cereus group</taxon>
    </lineage>
</organism>
<comment type="cofactor">
    <cofactor evidence="1">
        <name>Mg(2+)</name>
        <dbReference type="ChEBI" id="CHEBI:18420"/>
    </cofactor>
</comment>
<keyword evidence="2 3" id="KW-0378">Hydrolase</keyword>
<dbReference type="SUPFAM" id="SSF55811">
    <property type="entry name" value="Nudix"/>
    <property type="match status" value="1"/>
</dbReference>
<dbReference type="InterPro" id="IPR015797">
    <property type="entry name" value="NUDIX_hydrolase-like_dom_sf"/>
</dbReference>
<proteinExistence type="inferred from homology"/>
<dbReference type="GO" id="GO:0016787">
    <property type="term" value="F:hydrolase activity"/>
    <property type="evidence" value="ECO:0007669"/>
    <property type="project" value="UniProtKB-KW"/>
</dbReference>
<dbReference type="PANTHER" id="PTHR43046">
    <property type="entry name" value="GDP-MANNOSE MANNOSYL HYDROLASE"/>
    <property type="match status" value="1"/>
</dbReference>
<protein>
    <submittedName>
        <fullName evidence="6">Phosphohydrolase, MutT/Nudix family</fullName>
    </submittedName>
</protein>
<evidence type="ECO:0000256" key="1">
    <source>
        <dbReference type="ARBA" id="ARBA00001946"/>
    </source>
</evidence>
<feature type="domain" description="Nudix hydrolase" evidence="5">
    <location>
        <begin position="1"/>
        <end position="111"/>
    </location>
</feature>
<dbReference type="Gene3D" id="3.90.79.10">
    <property type="entry name" value="Nucleoside Triphosphate Pyrophosphohydrolase"/>
    <property type="match status" value="1"/>
</dbReference>
<reference evidence="6 7" key="1">
    <citation type="submission" date="2016-08" db="EMBL/GenBank/DDBJ databases">
        <authorList>
            <person name="Seilhamer J.J."/>
        </authorList>
    </citation>
    <scope>NUCLEOTIDE SEQUENCE [LARGE SCALE GENOMIC DNA]</scope>
    <source>
        <strain evidence="6 7">IEBC_T61001</strain>
    </source>
</reference>
<dbReference type="AlphaFoldDB" id="A0A1C4FCP0"/>
<evidence type="ECO:0000313" key="6">
    <source>
        <dbReference type="EMBL" id="SCC53797.1"/>
    </source>
</evidence>
<feature type="region of interest" description="Disordered" evidence="4">
    <location>
        <begin position="1"/>
        <end position="21"/>
    </location>
</feature>
<evidence type="ECO:0000313" key="7">
    <source>
        <dbReference type="Proteomes" id="UP000195991"/>
    </source>
</evidence>
<name>A0A1C4FCP0_BACTU</name>
<dbReference type="PROSITE" id="PS51462">
    <property type="entry name" value="NUDIX"/>
    <property type="match status" value="1"/>
</dbReference>
<dbReference type="EMBL" id="FMBI01000036">
    <property type="protein sequence ID" value="SCC53797.1"/>
    <property type="molecule type" value="Genomic_DNA"/>
</dbReference>
<dbReference type="InterPro" id="IPR020476">
    <property type="entry name" value="Nudix_hydrolase"/>
</dbReference>
<accession>A0A1C4FCP0</accession>
<evidence type="ECO:0000256" key="2">
    <source>
        <dbReference type="ARBA" id="ARBA00022801"/>
    </source>
</evidence>
<evidence type="ECO:0000256" key="3">
    <source>
        <dbReference type="RuleBase" id="RU003476"/>
    </source>
</evidence>
<sequence length="118" mass="13704">MVLQGQKGEEKRWSVPSGGLEKGETLEECCIREVWEETGYNVEVVNKIYEKEGITYGVPVYVHYYVVKKIGGSMKIQDPDELIHEIAWKRIDEMKELTLSFPEDYEVLNKYINKKASV</sequence>
<evidence type="ECO:0000256" key="4">
    <source>
        <dbReference type="SAM" id="MobiDB-lite"/>
    </source>
</evidence>
<dbReference type="PROSITE" id="PS00893">
    <property type="entry name" value="NUDIX_BOX"/>
    <property type="match status" value="1"/>
</dbReference>
<dbReference type="InterPro" id="IPR020084">
    <property type="entry name" value="NUDIX_hydrolase_CS"/>
</dbReference>
<gene>
    <name evidence="6" type="ORF">BTT61001_04196</name>
</gene>
<dbReference type="InterPro" id="IPR000086">
    <property type="entry name" value="NUDIX_hydrolase_dom"/>
</dbReference>
<dbReference type="Pfam" id="PF00293">
    <property type="entry name" value="NUDIX"/>
    <property type="match status" value="1"/>
</dbReference>
<dbReference type="Proteomes" id="UP000195991">
    <property type="component" value="Unassembled WGS sequence"/>
</dbReference>
<dbReference type="PANTHER" id="PTHR43046:SF2">
    <property type="entry name" value="8-OXO-DGTP DIPHOSPHATASE-RELATED"/>
    <property type="match status" value="1"/>
</dbReference>
<comment type="similarity">
    <text evidence="3">Belongs to the Nudix hydrolase family.</text>
</comment>
<evidence type="ECO:0000259" key="5">
    <source>
        <dbReference type="PROSITE" id="PS51462"/>
    </source>
</evidence>